<proteinExistence type="predicted"/>
<name>A0A8T0RVN9_PANVG</name>
<keyword evidence="2" id="KW-1185">Reference proteome</keyword>
<evidence type="ECO:0000313" key="1">
    <source>
        <dbReference type="EMBL" id="KAG2589574.1"/>
    </source>
</evidence>
<dbReference type="EMBL" id="CM029046">
    <property type="protein sequence ID" value="KAG2589574.1"/>
    <property type="molecule type" value="Genomic_DNA"/>
</dbReference>
<protein>
    <submittedName>
        <fullName evidence="1">Uncharacterized protein</fullName>
    </submittedName>
</protein>
<organism evidence="1 2">
    <name type="scientific">Panicum virgatum</name>
    <name type="common">Blackwell switchgrass</name>
    <dbReference type="NCBI Taxonomy" id="38727"/>
    <lineage>
        <taxon>Eukaryota</taxon>
        <taxon>Viridiplantae</taxon>
        <taxon>Streptophyta</taxon>
        <taxon>Embryophyta</taxon>
        <taxon>Tracheophyta</taxon>
        <taxon>Spermatophyta</taxon>
        <taxon>Magnoliopsida</taxon>
        <taxon>Liliopsida</taxon>
        <taxon>Poales</taxon>
        <taxon>Poaceae</taxon>
        <taxon>PACMAD clade</taxon>
        <taxon>Panicoideae</taxon>
        <taxon>Panicodae</taxon>
        <taxon>Paniceae</taxon>
        <taxon>Panicinae</taxon>
        <taxon>Panicum</taxon>
        <taxon>Panicum sect. Hiantes</taxon>
    </lineage>
</organism>
<dbReference type="Proteomes" id="UP000823388">
    <property type="component" value="Chromosome 5N"/>
</dbReference>
<evidence type="ECO:0000313" key="2">
    <source>
        <dbReference type="Proteomes" id="UP000823388"/>
    </source>
</evidence>
<sequence>MALEIPMPNSAARQAAARCRRAPSSLWRLRSINPQSKIPRWWQGRSPVARRRSTNILGAEPIGERRRLDLVAGHTGALSSDSGSLQHMRFLI</sequence>
<comment type="caution">
    <text evidence="1">The sequence shown here is derived from an EMBL/GenBank/DDBJ whole genome shotgun (WGS) entry which is preliminary data.</text>
</comment>
<dbReference type="AlphaFoldDB" id="A0A8T0RVN9"/>
<reference evidence="1" key="1">
    <citation type="submission" date="2020-05" db="EMBL/GenBank/DDBJ databases">
        <title>WGS assembly of Panicum virgatum.</title>
        <authorList>
            <person name="Lovell J.T."/>
            <person name="Jenkins J."/>
            <person name="Shu S."/>
            <person name="Juenger T.E."/>
            <person name="Schmutz J."/>
        </authorList>
    </citation>
    <scope>NUCLEOTIDE SEQUENCE</scope>
    <source>
        <strain evidence="1">AP13</strain>
    </source>
</reference>
<gene>
    <name evidence="1" type="ORF">PVAP13_5NG371800</name>
</gene>
<accession>A0A8T0RVN9</accession>